<dbReference type="PANTHER" id="PTHR30231:SF41">
    <property type="entry name" value="DNA POLYMERASE III SUBUNIT EPSILON"/>
    <property type="match status" value="1"/>
</dbReference>
<evidence type="ECO:0000313" key="22">
    <source>
        <dbReference type="EMBL" id="KAA2237863.1"/>
    </source>
</evidence>
<dbReference type="SUPFAM" id="SSF53098">
    <property type="entry name" value="Ribonuclease H-like"/>
    <property type="match status" value="1"/>
</dbReference>
<evidence type="ECO:0000256" key="20">
    <source>
        <dbReference type="RuleBase" id="RU364087"/>
    </source>
</evidence>
<keyword evidence="4 20" id="KW-0808">Transferase</keyword>
<reference evidence="22 23" key="1">
    <citation type="submission" date="2019-09" db="EMBL/GenBank/DDBJ databases">
        <title>Salinarimonas rosea gen. nov., sp. nov., a new member of the a-2 subgroup of the Proteobacteria.</title>
        <authorList>
            <person name="Liu J."/>
        </authorList>
    </citation>
    <scope>NUCLEOTIDE SEQUENCE [LARGE SCALE GENOMIC DNA]</scope>
    <source>
        <strain evidence="22 23">BN140002</strain>
    </source>
</reference>
<comment type="cofactor">
    <cofactor evidence="19">
        <name>Mg(2+)</name>
        <dbReference type="ChEBI" id="CHEBI:18420"/>
    </cofactor>
    <cofactor evidence="19">
        <name>Mn(2+)</name>
        <dbReference type="ChEBI" id="CHEBI:29035"/>
    </cofactor>
    <text evidence="19">Binds 2 divalent metal cations. Magnesium or manganese.</text>
</comment>
<keyword evidence="12 20" id="KW-0239">DNA-directed DNA polymerase</keyword>
<comment type="function">
    <text evidence="14 20">DNA polymerase III is a complex, multichain enzyme responsible for most of the replicative synthesis in bacteria. The epsilon subunit contain the editing function and is a proofreading 3'-5' exonuclease.</text>
</comment>
<sequence>MLREIVLDTETTGTDAAGGDRVIEIGCVELLRHIPTGRTYHVYINPQRPVSEGAFRVHGLSDAFLADKPLFAAVAEEFAAFIEGARLVIHNAAFDVGFLNAEFARLGRPPIAPDLVVDTLTMARRKHPGASNSLDALCNRYGIDNSRRTKHGALLDSEILAEVYIELLGGKQADLGLVLSTPAAAERMDASGAPVRALPRGERPAASRLTDAEREAHLAFVAKLGDKALWRDYLGEPTP</sequence>
<evidence type="ECO:0000256" key="4">
    <source>
        <dbReference type="ARBA" id="ARBA00022679"/>
    </source>
</evidence>
<comment type="caution">
    <text evidence="22">The sequence shown here is derived from an EMBL/GenBank/DDBJ whole genome shotgun (WGS) entry which is preliminary data.</text>
</comment>
<dbReference type="InterPro" id="IPR012337">
    <property type="entry name" value="RNaseH-like_sf"/>
</dbReference>
<evidence type="ECO:0000256" key="10">
    <source>
        <dbReference type="ARBA" id="ARBA00022839"/>
    </source>
</evidence>
<evidence type="ECO:0000313" key="23">
    <source>
        <dbReference type="Proteomes" id="UP000323142"/>
    </source>
</evidence>
<feature type="binding site" evidence="18">
    <location>
        <position position="10"/>
    </location>
    <ligand>
        <name>substrate</name>
    </ligand>
</feature>
<name>A0A5B2VE96_9HYPH</name>
<dbReference type="InterPro" id="IPR006309">
    <property type="entry name" value="DnaQ_proteo"/>
</dbReference>
<evidence type="ECO:0000256" key="17">
    <source>
        <dbReference type="PIRSR" id="PIRSR606309-1"/>
    </source>
</evidence>
<protein>
    <recommendedName>
        <fullName evidence="3 20">DNA polymerase III subunit epsilon</fullName>
        <ecNumber evidence="2 20">2.7.7.7</ecNumber>
    </recommendedName>
</protein>
<evidence type="ECO:0000256" key="14">
    <source>
        <dbReference type="ARBA" id="ARBA00025483"/>
    </source>
</evidence>
<dbReference type="Pfam" id="PF00929">
    <property type="entry name" value="RNase_T"/>
    <property type="match status" value="1"/>
</dbReference>
<dbReference type="GO" id="GO:0003677">
    <property type="term" value="F:DNA binding"/>
    <property type="evidence" value="ECO:0007669"/>
    <property type="project" value="InterPro"/>
</dbReference>
<feature type="binding site" evidence="18">
    <location>
        <position position="8"/>
    </location>
    <ligand>
        <name>substrate</name>
    </ligand>
</feature>
<feature type="binding site" evidence="18">
    <location>
        <position position="156"/>
    </location>
    <ligand>
        <name>substrate</name>
    </ligand>
</feature>
<evidence type="ECO:0000256" key="3">
    <source>
        <dbReference type="ARBA" id="ARBA00020352"/>
    </source>
</evidence>
<keyword evidence="8 19" id="KW-0479">Metal-binding</keyword>
<dbReference type="AlphaFoldDB" id="A0A5B2VE96"/>
<evidence type="ECO:0000256" key="7">
    <source>
        <dbReference type="ARBA" id="ARBA00022722"/>
    </source>
</evidence>
<dbReference type="NCBIfam" id="TIGR01406">
    <property type="entry name" value="dnaQ_proteo"/>
    <property type="match status" value="1"/>
</dbReference>
<evidence type="ECO:0000256" key="1">
    <source>
        <dbReference type="ARBA" id="ARBA00001936"/>
    </source>
</evidence>
<evidence type="ECO:0000256" key="6">
    <source>
        <dbReference type="ARBA" id="ARBA00022705"/>
    </source>
</evidence>
<evidence type="ECO:0000256" key="2">
    <source>
        <dbReference type="ARBA" id="ARBA00012417"/>
    </source>
</evidence>
<evidence type="ECO:0000256" key="11">
    <source>
        <dbReference type="ARBA" id="ARBA00022842"/>
    </source>
</evidence>
<keyword evidence="23" id="KW-1185">Reference proteome</keyword>
<dbReference type="GO" id="GO:0045004">
    <property type="term" value="P:DNA replication proofreading"/>
    <property type="evidence" value="ECO:0007669"/>
    <property type="project" value="TreeGrafter"/>
</dbReference>
<dbReference type="GO" id="GO:0003887">
    <property type="term" value="F:DNA-directed DNA polymerase activity"/>
    <property type="evidence" value="ECO:0007669"/>
    <property type="project" value="UniProtKB-KW"/>
</dbReference>
<dbReference type="InterPro" id="IPR013520">
    <property type="entry name" value="Ribonucl_H"/>
</dbReference>
<dbReference type="NCBIfam" id="NF004316">
    <property type="entry name" value="PRK05711.1"/>
    <property type="match status" value="1"/>
</dbReference>
<evidence type="ECO:0000256" key="13">
    <source>
        <dbReference type="ARBA" id="ARBA00023211"/>
    </source>
</evidence>
<keyword evidence="9 20" id="KW-0378">Hydrolase</keyword>
<feature type="binding site" evidence="19">
    <location>
        <position position="156"/>
    </location>
    <ligand>
        <name>a divalent metal cation</name>
        <dbReference type="ChEBI" id="CHEBI:60240"/>
        <label>1</label>
        <note>catalytic</note>
    </ligand>
</feature>
<dbReference type="GO" id="GO:0005829">
    <property type="term" value="C:cytosol"/>
    <property type="evidence" value="ECO:0007669"/>
    <property type="project" value="TreeGrafter"/>
</dbReference>
<feature type="domain" description="Exonuclease" evidence="21">
    <location>
        <begin position="3"/>
        <end position="173"/>
    </location>
</feature>
<dbReference type="CDD" id="cd06131">
    <property type="entry name" value="DNA_pol_III_epsilon_Ecoli_like"/>
    <property type="match status" value="1"/>
</dbReference>
<organism evidence="22 23">
    <name type="scientific">Salinarimonas soli</name>
    <dbReference type="NCBI Taxonomy" id="1638099"/>
    <lineage>
        <taxon>Bacteria</taxon>
        <taxon>Pseudomonadati</taxon>
        <taxon>Pseudomonadota</taxon>
        <taxon>Alphaproteobacteria</taxon>
        <taxon>Hyphomicrobiales</taxon>
        <taxon>Salinarimonadaceae</taxon>
        <taxon>Salinarimonas</taxon>
    </lineage>
</organism>
<evidence type="ECO:0000256" key="18">
    <source>
        <dbReference type="PIRSR" id="PIRSR606309-2"/>
    </source>
</evidence>
<evidence type="ECO:0000256" key="8">
    <source>
        <dbReference type="ARBA" id="ARBA00022723"/>
    </source>
</evidence>
<feature type="binding site" evidence="18">
    <location>
        <position position="58"/>
    </location>
    <ligand>
        <name>substrate</name>
    </ligand>
</feature>
<dbReference type="FunFam" id="3.30.420.10:FF:000012">
    <property type="entry name" value="DNA polymerase III subunit epsilon"/>
    <property type="match status" value="1"/>
</dbReference>
<keyword evidence="10 20" id="KW-0269">Exonuclease</keyword>
<evidence type="ECO:0000256" key="9">
    <source>
        <dbReference type="ARBA" id="ARBA00022801"/>
    </source>
</evidence>
<comment type="cofactor">
    <cofactor evidence="1 20">
        <name>Mn(2+)</name>
        <dbReference type="ChEBI" id="CHEBI:29035"/>
    </cofactor>
</comment>
<dbReference type="EC" id="2.7.7.7" evidence="2 20"/>
<dbReference type="GO" id="GO:0046872">
    <property type="term" value="F:metal ion binding"/>
    <property type="evidence" value="ECO:0007669"/>
    <property type="project" value="UniProtKB-KW"/>
</dbReference>
<dbReference type="EMBL" id="VUOA01000017">
    <property type="protein sequence ID" value="KAA2237863.1"/>
    <property type="molecule type" value="Genomic_DNA"/>
</dbReference>
<comment type="catalytic activity">
    <reaction evidence="16 20">
        <text>DNA(n) + a 2'-deoxyribonucleoside 5'-triphosphate = DNA(n+1) + diphosphate</text>
        <dbReference type="Rhea" id="RHEA:22508"/>
        <dbReference type="Rhea" id="RHEA-COMP:17339"/>
        <dbReference type="Rhea" id="RHEA-COMP:17340"/>
        <dbReference type="ChEBI" id="CHEBI:33019"/>
        <dbReference type="ChEBI" id="CHEBI:61560"/>
        <dbReference type="ChEBI" id="CHEBI:173112"/>
        <dbReference type="EC" id="2.7.7.7"/>
    </reaction>
</comment>
<evidence type="ECO:0000256" key="16">
    <source>
        <dbReference type="ARBA" id="ARBA00049244"/>
    </source>
</evidence>
<keyword evidence="7 20" id="KW-0540">Nuclease</keyword>
<dbReference type="SMART" id="SM00479">
    <property type="entry name" value="EXOIII"/>
    <property type="match status" value="1"/>
</dbReference>
<evidence type="ECO:0000259" key="21">
    <source>
        <dbReference type="SMART" id="SM00479"/>
    </source>
</evidence>
<feature type="binding site" evidence="19">
    <location>
        <position position="8"/>
    </location>
    <ligand>
        <name>a divalent metal cation</name>
        <dbReference type="ChEBI" id="CHEBI:60240"/>
        <label>1</label>
        <note>catalytic</note>
    </ligand>
</feature>
<keyword evidence="6 20" id="KW-0235">DNA replication</keyword>
<accession>A0A5B2VE96</accession>
<evidence type="ECO:0000256" key="19">
    <source>
        <dbReference type="PIRSR" id="PIRSR606309-3"/>
    </source>
</evidence>
<dbReference type="RefSeq" id="WP_149816474.1">
    <property type="nucleotide sequence ID" value="NZ_VUOA01000017.1"/>
</dbReference>
<dbReference type="NCBIfam" id="TIGR00573">
    <property type="entry name" value="dnaq"/>
    <property type="match status" value="1"/>
</dbReference>
<feature type="active site" description="Proton acceptor" evidence="17">
    <location>
        <position position="151"/>
    </location>
</feature>
<dbReference type="Gene3D" id="3.30.420.10">
    <property type="entry name" value="Ribonuclease H-like superfamily/Ribonuclease H"/>
    <property type="match status" value="1"/>
</dbReference>
<dbReference type="InterPro" id="IPR036397">
    <property type="entry name" value="RNaseH_sf"/>
</dbReference>
<dbReference type="OrthoDB" id="9804290at2"/>
<evidence type="ECO:0000256" key="12">
    <source>
        <dbReference type="ARBA" id="ARBA00022932"/>
    </source>
</evidence>
<dbReference type="InterPro" id="IPR006054">
    <property type="entry name" value="DnaQ"/>
</dbReference>
<keyword evidence="5 20" id="KW-0548">Nucleotidyltransferase</keyword>
<proteinExistence type="predicted"/>
<dbReference type="PANTHER" id="PTHR30231">
    <property type="entry name" value="DNA POLYMERASE III SUBUNIT EPSILON"/>
    <property type="match status" value="1"/>
</dbReference>
<evidence type="ECO:0000256" key="5">
    <source>
        <dbReference type="ARBA" id="ARBA00022695"/>
    </source>
</evidence>
<keyword evidence="11 19" id="KW-0460">Magnesium</keyword>
<comment type="subunit">
    <text evidence="15 20">DNA polymerase III contains a core (composed of alpha, epsilon and theta chains) that associates with a tau subunit. This core dimerizes to form the POLIII' complex. PolIII' associates with the gamma complex (composed of gamma, delta, delta', psi and chi chains) and with the beta chain to form the complete DNA polymerase III complex.</text>
</comment>
<feature type="binding site" evidence="19">
    <location>
        <position position="10"/>
    </location>
    <ligand>
        <name>a divalent metal cation</name>
        <dbReference type="ChEBI" id="CHEBI:60240"/>
        <label>1</label>
        <note>catalytic</note>
    </ligand>
</feature>
<reference evidence="22 23" key="2">
    <citation type="submission" date="2019-09" db="EMBL/GenBank/DDBJ databases">
        <authorList>
            <person name="Jin C."/>
        </authorList>
    </citation>
    <scope>NUCLEOTIDE SEQUENCE [LARGE SCALE GENOMIC DNA]</scope>
    <source>
        <strain evidence="22 23">BN140002</strain>
    </source>
</reference>
<keyword evidence="13 19" id="KW-0464">Manganese</keyword>
<dbReference type="GO" id="GO:0008408">
    <property type="term" value="F:3'-5' exonuclease activity"/>
    <property type="evidence" value="ECO:0007669"/>
    <property type="project" value="TreeGrafter"/>
</dbReference>
<dbReference type="Proteomes" id="UP000323142">
    <property type="component" value="Unassembled WGS sequence"/>
</dbReference>
<gene>
    <name evidence="20 22" type="primary">dnaQ</name>
    <name evidence="22" type="ORF">F0L46_07650</name>
</gene>
<evidence type="ECO:0000256" key="15">
    <source>
        <dbReference type="ARBA" id="ARBA00026073"/>
    </source>
</evidence>